<dbReference type="InterPro" id="IPR010767">
    <property type="entry name" value="Phage_CGC-2007_Cje0229"/>
</dbReference>
<accession>A0ABV3S740</accession>
<dbReference type="EMBL" id="JBAKFJ010000001">
    <property type="protein sequence ID" value="MEX0385855.1"/>
    <property type="molecule type" value="Genomic_DNA"/>
</dbReference>
<dbReference type="Proteomes" id="UP001556653">
    <property type="component" value="Unassembled WGS sequence"/>
</dbReference>
<evidence type="ECO:0000313" key="1">
    <source>
        <dbReference type="EMBL" id="MEX0385855.1"/>
    </source>
</evidence>
<protein>
    <submittedName>
        <fullName evidence="1">DUF1353 domain-containing protein</fullName>
    </submittedName>
</protein>
<dbReference type="Pfam" id="PF07087">
    <property type="entry name" value="DUF1353"/>
    <property type="match status" value="1"/>
</dbReference>
<gene>
    <name evidence="1" type="ORF">V6X64_02450</name>
</gene>
<keyword evidence="2" id="KW-1185">Reference proteome</keyword>
<reference evidence="1 2" key="1">
    <citation type="submission" date="2024-02" db="EMBL/GenBank/DDBJ databases">
        <title>New especies of Spiribacter isolated from saline water.</title>
        <authorList>
            <person name="Leon M.J."/>
            <person name="De La Haba R."/>
            <person name="Sanchez-Porro C."/>
            <person name="Ventosa A."/>
        </authorList>
    </citation>
    <scope>NUCLEOTIDE SEQUENCE [LARGE SCALE GENOMIC DNA]</scope>
    <source>
        <strain evidence="2">ag22IC4-227</strain>
    </source>
</reference>
<name>A0ABV3S740_9GAMM</name>
<organism evidence="1 2">
    <name type="scientific">Spiribacter onubensis</name>
    <dbReference type="NCBI Taxonomy" id="3122420"/>
    <lineage>
        <taxon>Bacteria</taxon>
        <taxon>Pseudomonadati</taxon>
        <taxon>Pseudomonadota</taxon>
        <taxon>Gammaproteobacteria</taxon>
        <taxon>Chromatiales</taxon>
        <taxon>Ectothiorhodospiraceae</taxon>
        <taxon>Spiribacter</taxon>
    </lineage>
</organism>
<evidence type="ECO:0000313" key="2">
    <source>
        <dbReference type="Proteomes" id="UP001556653"/>
    </source>
</evidence>
<sequence length="131" mass="14907">MANAIPDGLGELDIERESDRWRLIQPLTYKEPDLLVKVPAGFGTDLDSVPRVPGVYALAKGRAVKSAVIHDYLYREQRPRVFADAVLLRAMKTEGVSRPMRWIIYGAVRAFGWIPYRRIGQGKTRVQRVRS</sequence>
<comment type="caution">
    <text evidence="1">The sequence shown here is derived from an EMBL/GenBank/DDBJ whole genome shotgun (WGS) entry which is preliminary data.</text>
</comment>
<proteinExistence type="predicted"/>
<dbReference type="RefSeq" id="WP_367966337.1">
    <property type="nucleotide sequence ID" value="NZ_JBAKFJ010000001.1"/>
</dbReference>